<name>A0A0C9T410_PAXIN</name>
<reference evidence="2 3" key="1">
    <citation type="submission" date="2014-06" db="EMBL/GenBank/DDBJ databases">
        <authorList>
            <consortium name="DOE Joint Genome Institute"/>
            <person name="Kuo A."/>
            <person name="Kohler A."/>
            <person name="Nagy L.G."/>
            <person name="Floudas D."/>
            <person name="Copeland A."/>
            <person name="Barry K.W."/>
            <person name="Cichocki N."/>
            <person name="Veneault-Fourrey C."/>
            <person name="LaButti K."/>
            <person name="Lindquist E.A."/>
            <person name="Lipzen A."/>
            <person name="Lundell T."/>
            <person name="Morin E."/>
            <person name="Murat C."/>
            <person name="Sun H."/>
            <person name="Tunlid A."/>
            <person name="Henrissat B."/>
            <person name="Grigoriev I.V."/>
            <person name="Hibbett D.S."/>
            <person name="Martin F."/>
            <person name="Nordberg H.P."/>
            <person name="Cantor M.N."/>
            <person name="Hua S.X."/>
        </authorList>
    </citation>
    <scope>NUCLEOTIDE SEQUENCE [LARGE SCALE GENOMIC DNA]</scope>
    <source>
        <strain evidence="2 3">ATCC 200175</strain>
    </source>
</reference>
<proteinExistence type="predicted"/>
<dbReference type="OrthoDB" id="163438at2759"/>
<accession>A0A0C9T410</accession>
<dbReference type="AlphaFoldDB" id="A0A0C9T410"/>
<evidence type="ECO:0000313" key="3">
    <source>
        <dbReference type="Proteomes" id="UP000053647"/>
    </source>
</evidence>
<reference evidence="3" key="2">
    <citation type="submission" date="2015-01" db="EMBL/GenBank/DDBJ databases">
        <title>Evolutionary Origins and Diversification of the Mycorrhizal Mutualists.</title>
        <authorList>
            <consortium name="DOE Joint Genome Institute"/>
            <consortium name="Mycorrhizal Genomics Consortium"/>
            <person name="Kohler A."/>
            <person name="Kuo A."/>
            <person name="Nagy L.G."/>
            <person name="Floudas D."/>
            <person name="Copeland A."/>
            <person name="Barry K.W."/>
            <person name="Cichocki N."/>
            <person name="Veneault-Fourrey C."/>
            <person name="LaButti K."/>
            <person name="Lindquist E.A."/>
            <person name="Lipzen A."/>
            <person name="Lundell T."/>
            <person name="Morin E."/>
            <person name="Murat C."/>
            <person name="Riley R."/>
            <person name="Ohm R."/>
            <person name="Sun H."/>
            <person name="Tunlid A."/>
            <person name="Henrissat B."/>
            <person name="Grigoriev I.V."/>
            <person name="Hibbett D.S."/>
            <person name="Martin F."/>
        </authorList>
    </citation>
    <scope>NUCLEOTIDE SEQUENCE [LARGE SCALE GENOMIC DNA]</scope>
    <source>
        <strain evidence="3">ATCC 200175</strain>
    </source>
</reference>
<protein>
    <submittedName>
        <fullName evidence="2">Uncharacterized protein</fullName>
    </submittedName>
</protein>
<keyword evidence="3" id="KW-1185">Reference proteome</keyword>
<feature type="coiled-coil region" evidence="1">
    <location>
        <begin position="312"/>
        <end position="339"/>
    </location>
</feature>
<organism evidence="2 3">
    <name type="scientific">Paxillus involutus ATCC 200175</name>
    <dbReference type="NCBI Taxonomy" id="664439"/>
    <lineage>
        <taxon>Eukaryota</taxon>
        <taxon>Fungi</taxon>
        <taxon>Dikarya</taxon>
        <taxon>Basidiomycota</taxon>
        <taxon>Agaricomycotina</taxon>
        <taxon>Agaricomycetes</taxon>
        <taxon>Agaricomycetidae</taxon>
        <taxon>Boletales</taxon>
        <taxon>Paxilineae</taxon>
        <taxon>Paxillaceae</taxon>
        <taxon>Paxillus</taxon>
    </lineage>
</organism>
<gene>
    <name evidence="2" type="ORF">PAXINDRAFT_16608</name>
</gene>
<dbReference type="EMBL" id="KN819407">
    <property type="protein sequence ID" value="KIJ10380.1"/>
    <property type="molecule type" value="Genomic_DNA"/>
</dbReference>
<dbReference type="Proteomes" id="UP000053647">
    <property type="component" value="Unassembled WGS sequence"/>
</dbReference>
<evidence type="ECO:0000256" key="1">
    <source>
        <dbReference type="SAM" id="Coils"/>
    </source>
</evidence>
<evidence type="ECO:0000313" key="2">
    <source>
        <dbReference type="EMBL" id="KIJ10380.1"/>
    </source>
</evidence>
<dbReference type="HOGENOM" id="CLU_014052_0_0_1"/>
<sequence length="377" mass="42079">MSDCNVTGVTATMLCTKLDGLDIELSLPNAHYQKNKKTIKISADDKVKWSYEWTDTFAPPLGQDLLIPLSSTVHISLFGKHRICNHLLGSYSGHIIDLVINKDKPLTLQDRGYGACVTISMGLSPMADYQQALNASVDASLVRLDNNQRLSDGLDDVDQAITAMQTMDYTVETSGKYIAPLGQALRLMIKLIDNVAEAHPLLKVGWTLLSSVYRAVQEQRLNDDNVWGLAESLQELVGVAGDCPVAEIKGTPHVIESIEHLAFEVASLIDKYTKSSFMVCVGKAQITDVTTHITKCQAKLKEIYEKLQMRIMAYTANRVKEMKEDIKEMQDDVKRRDTQKLSNEMQKWLKAHNSSINHKSARDICVEGMGSWFAEDE</sequence>
<keyword evidence="1" id="KW-0175">Coiled coil</keyword>